<dbReference type="Proteomes" id="UP001396334">
    <property type="component" value="Unassembled WGS sequence"/>
</dbReference>
<name>A0ABR2U5I3_9ROSI</name>
<gene>
    <name evidence="1" type="ORF">V6N11_058750</name>
</gene>
<evidence type="ECO:0000313" key="1">
    <source>
        <dbReference type="EMBL" id="KAK9044859.1"/>
    </source>
</evidence>
<proteinExistence type="predicted"/>
<sequence>MFIPFKNPNDNPNIITSDDHDMYAYENPDSRPLEVIPHISIPTSLERSCSHASLEDQCSTNKVKNDGENLIKVLSGDSTNMDVEGGVHVHNESAIETLEDATK</sequence>
<reference evidence="1 2" key="1">
    <citation type="journal article" date="2024" name="G3 (Bethesda)">
        <title>Genome assembly of Hibiscus sabdariffa L. provides insights into metabolisms of medicinal natural products.</title>
        <authorList>
            <person name="Kim T."/>
        </authorList>
    </citation>
    <scope>NUCLEOTIDE SEQUENCE [LARGE SCALE GENOMIC DNA]</scope>
    <source>
        <strain evidence="1">TK-2024</strain>
        <tissue evidence="1">Old leaves</tissue>
    </source>
</reference>
<protein>
    <submittedName>
        <fullName evidence="1">Uncharacterized protein</fullName>
    </submittedName>
</protein>
<dbReference type="EMBL" id="JBBPBN010000002">
    <property type="protein sequence ID" value="KAK9044859.1"/>
    <property type="molecule type" value="Genomic_DNA"/>
</dbReference>
<keyword evidence="2" id="KW-1185">Reference proteome</keyword>
<evidence type="ECO:0000313" key="2">
    <source>
        <dbReference type="Proteomes" id="UP001396334"/>
    </source>
</evidence>
<comment type="caution">
    <text evidence="1">The sequence shown here is derived from an EMBL/GenBank/DDBJ whole genome shotgun (WGS) entry which is preliminary data.</text>
</comment>
<organism evidence="1 2">
    <name type="scientific">Hibiscus sabdariffa</name>
    <name type="common">roselle</name>
    <dbReference type="NCBI Taxonomy" id="183260"/>
    <lineage>
        <taxon>Eukaryota</taxon>
        <taxon>Viridiplantae</taxon>
        <taxon>Streptophyta</taxon>
        <taxon>Embryophyta</taxon>
        <taxon>Tracheophyta</taxon>
        <taxon>Spermatophyta</taxon>
        <taxon>Magnoliopsida</taxon>
        <taxon>eudicotyledons</taxon>
        <taxon>Gunneridae</taxon>
        <taxon>Pentapetalae</taxon>
        <taxon>rosids</taxon>
        <taxon>malvids</taxon>
        <taxon>Malvales</taxon>
        <taxon>Malvaceae</taxon>
        <taxon>Malvoideae</taxon>
        <taxon>Hibiscus</taxon>
    </lineage>
</organism>
<accession>A0ABR2U5I3</accession>